<comment type="subcellular location">
    <subcellularLocation>
        <location evidence="1">Nucleus</location>
    </subcellularLocation>
</comment>
<comment type="similarity">
    <text evidence="2">Belongs to the NPR1-interactor family.</text>
</comment>
<dbReference type="PANTHER" id="PTHR33669:SF13">
    <property type="match status" value="1"/>
</dbReference>
<keyword evidence="5" id="KW-0472">Membrane</keyword>
<dbReference type="PANTHER" id="PTHR33669">
    <property type="entry name" value="PROTEIN NEGATIVE REGULATOR OF RESISTANCE"/>
    <property type="match status" value="1"/>
</dbReference>
<sequence>MKRKHGVEGEGEEIDRVADEEEEKINSFYTLVRNVRDAHDQVLTGCKEKRKGKEVTKPTWTPSFSLEDFTKEDHRQFKVNFADEDGTMAGVRLEGRKQQEEEKKESGAPRYGAEMTAEGDCGRQKRPFLGLLNCGSRVVYLYANYIIIIIIINSYNNS</sequence>
<name>A0A6N2K0X8_SALVM</name>
<dbReference type="Pfam" id="PF15699">
    <property type="entry name" value="NPR1_interact"/>
    <property type="match status" value="1"/>
</dbReference>
<protein>
    <submittedName>
        <fullName evidence="6">Uncharacterized protein</fullName>
    </submittedName>
</protein>
<dbReference type="InterPro" id="IPR031425">
    <property type="entry name" value="NPR1/NH1-interacting"/>
</dbReference>
<gene>
    <name evidence="6" type="ORF">SVIM_LOCUS17108</name>
</gene>
<evidence type="ECO:0000313" key="6">
    <source>
        <dbReference type="EMBL" id="VFU21820.1"/>
    </source>
</evidence>
<keyword evidence="5" id="KW-0812">Transmembrane</keyword>
<feature type="compositionally biased region" description="Basic and acidic residues" evidence="4">
    <location>
        <begin position="93"/>
        <end position="107"/>
    </location>
</feature>
<proteinExistence type="inferred from homology"/>
<dbReference type="GO" id="GO:0010112">
    <property type="term" value="P:regulation of systemic acquired resistance"/>
    <property type="evidence" value="ECO:0007669"/>
    <property type="project" value="InterPro"/>
</dbReference>
<evidence type="ECO:0000256" key="3">
    <source>
        <dbReference type="ARBA" id="ARBA00023242"/>
    </source>
</evidence>
<feature type="region of interest" description="Disordered" evidence="4">
    <location>
        <begin position="89"/>
        <end position="116"/>
    </location>
</feature>
<keyword evidence="5" id="KW-1133">Transmembrane helix</keyword>
<accession>A0A6N2K0X8</accession>
<dbReference type="EMBL" id="CAADRP010000014">
    <property type="protein sequence ID" value="VFU21820.1"/>
    <property type="molecule type" value="Genomic_DNA"/>
</dbReference>
<dbReference type="GO" id="GO:0005634">
    <property type="term" value="C:nucleus"/>
    <property type="evidence" value="ECO:0007669"/>
    <property type="project" value="UniProtKB-SubCell"/>
</dbReference>
<evidence type="ECO:0000256" key="5">
    <source>
        <dbReference type="SAM" id="Phobius"/>
    </source>
</evidence>
<organism evidence="6">
    <name type="scientific">Salix viminalis</name>
    <name type="common">Common osier</name>
    <name type="synonym">Basket willow</name>
    <dbReference type="NCBI Taxonomy" id="40686"/>
    <lineage>
        <taxon>Eukaryota</taxon>
        <taxon>Viridiplantae</taxon>
        <taxon>Streptophyta</taxon>
        <taxon>Embryophyta</taxon>
        <taxon>Tracheophyta</taxon>
        <taxon>Spermatophyta</taxon>
        <taxon>Magnoliopsida</taxon>
        <taxon>eudicotyledons</taxon>
        <taxon>Gunneridae</taxon>
        <taxon>Pentapetalae</taxon>
        <taxon>rosids</taxon>
        <taxon>fabids</taxon>
        <taxon>Malpighiales</taxon>
        <taxon>Salicaceae</taxon>
        <taxon>Saliceae</taxon>
        <taxon>Salix</taxon>
    </lineage>
</organism>
<evidence type="ECO:0000256" key="2">
    <source>
        <dbReference type="ARBA" id="ARBA00009937"/>
    </source>
</evidence>
<feature type="region of interest" description="Disordered" evidence="4">
    <location>
        <begin position="1"/>
        <end position="20"/>
    </location>
</feature>
<dbReference type="AlphaFoldDB" id="A0A6N2K0X8"/>
<keyword evidence="3" id="KW-0539">Nucleus</keyword>
<evidence type="ECO:0000256" key="1">
    <source>
        <dbReference type="ARBA" id="ARBA00004123"/>
    </source>
</evidence>
<evidence type="ECO:0000256" key="4">
    <source>
        <dbReference type="SAM" id="MobiDB-lite"/>
    </source>
</evidence>
<feature type="compositionally biased region" description="Acidic residues" evidence="4">
    <location>
        <begin position="9"/>
        <end position="20"/>
    </location>
</feature>
<reference evidence="6" key="1">
    <citation type="submission" date="2019-03" db="EMBL/GenBank/DDBJ databases">
        <authorList>
            <person name="Mank J."/>
            <person name="Almeida P."/>
        </authorList>
    </citation>
    <scope>NUCLEOTIDE SEQUENCE</scope>
    <source>
        <strain evidence="6">78183</strain>
    </source>
</reference>
<feature type="transmembrane region" description="Helical" evidence="5">
    <location>
        <begin position="138"/>
        <end position="155"/>
    </location>
</feature>